<dbReference type="InterPro" id="IPR000515">
    <property type="entry name" value="MetI-like"/>
</dbReference>
<evidence type="ECO:0000256" key="5">
    <source>
        <dbReference type="ARBA" id="ARBA00022989"/>
    </source>
</evidence>
<sequence length="331" mass="34641">MTDTPLSAPGAGIGRSGRVGRVVRALPHRFGPVLVVIAALIGLWYLACIPMNAQNSLMLAEREGIAVSPATAQERRDMSGLALTLATPEEAIARAFAQDRPRLPSPHQVIAELWDSTVGKKITSKQSLVRHAGITLAPTLLGFVIGSLAGIALAVGIVHSRLMDLSVMPWAIASQTIPILAIAPMIIVVLNSIGIQGVLPKAIISAYLSFFPVTVGMVKGLRAPSSSDLDLMRTWNASAMRTLFTLRLPTSLPYLFASLKIAVAAALVGAIVGEFPTGAVSGLGARLLAGSYYGQTVQIWSALFGAAIVAAGLVALIALAERLTLKRMGLS</sequence>
<evidence type="ECO:0000256" key="2">
    <source>
        <dbReference type="ARBA" id="ARBA00022448"/>
    </source>
</evidence>
<dbReference type="PANTHER" id="PTHR30151">
    <property type="entry name" value="ALKANE SULFONATE ABC TRANSPORTER-RELATED, MEMBRANE SUBUNIT"/>
    <property type="match status" value="1"/>
</dbReference>
<keyword evidence="3" id="KW-1003">Cell membrane</keyword>
<gene>
    <name evidence="9" type="ORF">SAMN05444004_10849</name>
</gene>
<evidence type="ECO:0000259" key="8">
    <source>
        <dbReference type="PROSITE" id="PS50928"/>
    </source>
</evidence>
<dbReference type="Proteomes" id="UP000198914">
    <property type="component" value="Unassembled WGS sequence"/>
</dbReference>
<organism evidence="9 10">
    <name type="scientific">Jannaschia faecimaris</name>
    <dbReference type="NCBI Taxonomy" id="1244108"/>
    <lineage>
        <taxon>Bacteria</taxon>
        <taxon>Pseudomonadati</taxon>
        <taxon>Pseudomonadota</taxon>
        <taxon>Alphaproteobacteria</taxon>
        <taxon>Rhodobacterales</taxon>
        <taxon>Roseobacteraceae</taxon>
        <taxon>Jannaschia</taxon>
    </lineage>
</organism>
<proteinExistence type="inferred from homology"/>
<feature type="transmembrane region" description="Helical" evidence="7">
    <location>
        <begin position="30"/>
        <end position="49"/>
    </location>
</feature>
<evidence type="ECO:0000256" key="3">
    <source>
        <dbReference type="ARBA" id="ARBA00022475"/>
    </source>
</evidence>
<comment type="subcellular location">
    <subcellularLocation>
        <location evidence="1 7">Cell membrane</location>
        <topology evidence="1 7">Multi-pass membrane protein</topology>
    </subcellularLocation>
</comment>
<dbReference type="GO" id="GO:0055085">
    <property type="term" value="P:transmembrane transport"/>
    <property type="evidence" value="ECO:0007669"/>
    <property type="project" value="InterPro"/>
</dbReference>
<evidence type="ECO:0000313" key="10">
    <source>
        <dbReference type="Proteomes" id="UP000198914"/>
    </source>
</evidence>
<feature type="transmembrane region" description="Helical" evidence="7">
    <location>
        <begin position="170"/>
        <end position="190"/>
    </location>
</feature>
<name>A0A1H3RBG1_9RHOB</name>
<dbReference type="AlphaFoldDB" id="A0A1H3RBG1"/>
<keyword evidence="2 7" id="KW-0813">Transport</keyword>
<keyword evidence="5 7" id="KW-1133">Transmembrane helix</keyword>
<evidence type="ECO:0000256" key="1">
    <source>
        <dbReference type="ARBA" id="ARBA00004651"/>
    </source>
</evidence>
<dbReference type="Pfam" id="PF00528">
    <property type="entry name" value="BPD_transp_1"/>
    <property type="match status" value="1"/>
</dbReference>
<feature type="transmembrane region" description="Helical" evidence="7">
    <location>
        <begin position="297"/>
        <end position="320"/>
    </location>
</feature>
<keyword evidence="6 7" id="KW-0472">Membrane</keyword>
<keyword evidence="10" id="KW-1185">Reference proteome</keyword>
<evidence type="ECO:0000256" key="7">
    <source>
        <dbReference type="RuleBase" id="RU363032"/>
    </source>
</evidence>
<protein>
    <submittedName>
        <fullName evidence="9">NitT/TauT family transport system permease protein</fullName>
    </submittedName>
</protein>
<feature type="domain" description="ABC transmembrane type-1" evidence="8">
    <location>
        <begin position="128"/>
        <end position="325"/>
    </location>
</feature>
<evidence type="ECO:0000256" key="6">
    <source>
        <dbReference type="ARBA" id="ARBA00023136"/>
    </source>
</evidence>
<dbReference type="RefSeq" id="WP_092645677.1">
    <property type="nucleotide sequence ID" value="NZ_FNPX01000008.1"/>
</dbReference>
<dbReference type="EMBL" id="FNPX01000008">
    <property type="protein sequence ID" value="SDZ23094.1"/>
    <property type="molecule type" value="Genomic_DNA"/>
</dbReference>
<feature type="transmembrane region" description="Helical" evidence="7">
    <location>
        <begin position="134"/>
        <end position="158"/>
    </location>
</feature>
<dbReference type="OrthoDB" id="4926350at2"/>
<comment type="similarity">
    <text evidence="7">Belongs to the binding-protein-dependent transport system permease family.</text>
</comment>
<dbReference type="GO" id="GO:0005886">
    <property type="term" value="C:plasma membrane"/>
    <property type="evidence" value="ECO:0007669"/>
    <property type="project" value="UniProtKB-SubCell"/>
</dbReference>
<dbReference type="InterPro" id="IPR035906">
    <property type="entry name" value="MetI-like_sf"/>
</dbReference>
<dbReference type="PANTHER" id="PTHR30151:SF0">
    <property type="entry name" value="ABC TRANSPORTER PERMEASE PROTEIN MJ0413-RELATED"/>
    <property type="match status" value="1"/>
</dbReference>
<dbReference type="PROSITE" id="PS50928">
    <property type="entry name" value="ABC_TM1"/>
    <property type="match status" value="1"/>
</dbReference>
<accession>A0A1H3RBG1</accession>
<evidence type="ECO:0000313" key="9">
    <source>
        <dbReference type="EMBL" id="SDZ23094.1"/>
    </source>
</evidence>
<reference evidence="10" key="1">
    <citation type="submission" date="2016-10" db="EMBL/GenBank/DDBJ databases">
        <authorList>
            <person name="Varghese N."/>
            <person name="Submissions S."/>
        </authorList>
    </citation>
    <scope>NUCLEOTIDE SEQUENCE [LARGE SCALE GENOMIC DNA]</scope>
    <source>
        <strain evidence="10">DSM 100420</strain>
    </source>
</reference>
<dbReference type="SUPFAM" id="SSF161098">
    <property type="entry name" value="MetI-like"/>
    <property type="match status" value="1"/>
</dbReference>
<dbReference type="STRING" id="1244108.SAMN05444004_10849"/>
<dbReference type="Gene3D" id="1.10.3720.10">
    <property type="entry name" value="MetI-like"/>
    <property type="match status" value="1"/>
</dbReference>
<evidence type="ECO:0000256" key="4">
    <source>
        <dbReference type="ARBA" id="ARBA00022692"/>
    </source>
</evidence>
<keyword evidence="4 7" id="KW-0812">Transmembrane</keyword>